<dbReference type="PANTHER" id="PTHR35936:SF17">
    <property type="entry name" value="ARGININE-BINDING EXTRACELLULAR PROTEIN ARTP"/>
    <property type="match status" value="1"/>
</dbReference>
<evidence type="ECO:0000313" key="5">
    <source>
        <dbReference type="Proteomes" id="UP000272015"/>
    </source>
</evidence>
<accession>A0A3A5MGR1</accession>
<proteinExistence type="predicted"/>
<feature type="chain" id="PRO_5017275297" evidence="2">
    <location>
        <begin position="29"/>
        <end position="305"/>
    </location>
</feature>
<name>A0A3A5MGR1_9MICO</name>
<feature type="signal peptide" evidence="2">
    <location>
        <begin position="1"/>
        <end position="28"/>
    </location>
</feature>
<gene>
    <name evidence="4" type="ORF">D6T64_07235</name>
</gene>
<keyword evidence="1 2" id="KW-0732">Signal</keyword>
<evidence type="ECO:0000256" key="2">
    <source>
        <dbReference type="SAM" id="SignalP"/>
    </source>
</evidence>
<dbReference type="RefSeq" id="WP_119973666.1">
    <property type="nucleotide sequence ID" value="NZ_JBHSQA010000001.1"/>
</dbReference>
<comment type="caution">
    <text evidence="4">The sequence shown here is derived from an EMBL/GenBank/DDBJ whole genome shotgun (WGS) entry which is preliminary data.</text>
</comment>
<dbReference type="OrthoDB" id="4633994at2"/>
<organism evidence="4 5">
    <name type="scientific">Cryobacterium melibiosiphilum</name>
    <dbReference type="NCBI Taxonomy" id="995039"/>
    <lineage>
        <taxon>Bacteria</taxon>
        <taxon>Bacillati</taxon>
        <taxon>Actinomycetota</taxon>
        <taxon>Actinomycetes</taxon>
        <taxon>Micrococcales</taxon>
        <taxon>Microbacteriaceae</taxon>
        <taxon>Cryobacterium</taxon>
    </lineage>
</organism>
<protein>
    <submittedName>
        <fullName evidence="4">ABC transporter substrate-binding protein</fullName>
    </submittedName>
</protein>
<dbReference type="InterPro" id="IPR001638">
    <property type="entry name" value="Solute-binding_3/MltF_N"/>
</dbReference>
<evidence type="ECO:0000313" key="4">
    <source>
        <dbReference type="EMBL" id="RJT89350.1"/>
    </source>
</evidence>
<dbReference type="Proteomes" id="UP000272015">
    <property type="component" value="Unassembled WGS sequence"/>
</dbReference>
<feature type="domain" description="Solute-binding protein family 3/N-terminal" evidence="3">
    <location>
        <begin position="64"/>
        <end position="289"/>
    </location>
</feature>
<evidence type="ECO:0000256" key="1">
    <source>
        <dbReference type="ARBA" id="ARBA00022729"/>
    </source>
</evidence>
<dbReference type="SMART" id="SM00062">
    <property type="entry name" value="PBPb"/>
    <property type="match status" value="1"/>
</dbReference>
<keyword evidence="5" id="KW-1185">Reference proteome</keyword>
<dbReference type="SUPFAM" id="SSF53850">
    <property type="entry name" value="Periplasmic binding protein-like II"/>
    <property type="match status" value="1"/>
</dbReference>
<dbReference type="EMBL" id="QZVS01000074">
    <property type="protein sequence ID" value="RJT89350.1"/>
    <property type="molecule type" value="Genomic_DNA"/>
</dbReference>
<dbReference type="CDD" id="cd01004">
    <property type="entry name" value="PBP2_MidA_like"/>
    <property type="match status" value="1"/>
</dbReference>
<reference evidence="4 5" key="1">
    <citation type="submission" date="2018-09" db="EMBL/GenBank/DDBJ databases">
        <title>Novel species of Cryobacterium.</title>
        <authorList>
            <person name="Liu Q."/>
            <person name="Xin Y.-H."/>
        </authorList>
    </citation>
    <scope>NUCLEOTIDE SEQUENCE [LARGE SCALE GENOMIC DNA]</scope>
    <source>
        <strain evidence="4 5">Hh39</strain>
    </source>
</reference>
<dbReference type="AlphaFoldDB" id="A0A3A5MGR1"/>
<dbReference type="PROSITE" id="PS51257">
    <property type="entry name" value="PROKAR_LIPOPROTEIN"/>
    <property type="match status" value="1"/>
</dbReference>
<dbReference type="PANTHER" id="PTHR35936">
    <property type="entry name" value="MEMBRANE-BOUND LYTIC MUREIN TRANSGLYCOSYLASE F"/>
    <property type="match status" value="1"/>
</dbReference>
<dbReference type="Gene3D" id="3.40.190.10">
    <property type="entry name" value="Periplasmic binding protein-like II"/>
    <property type="match status" value="2"/>
</dbReference>
<sequence>MRARLLIPALAGTLALLLTGCVDNSAPAATGDTDAASGSSIAAEASTDATAIALLPAATTEAGTLTVGTDASYAPNEFKDEAGNPIGWGIDLATAIAARLDLTPEFQVAKFDNIIPSVKGGKMDIGMSSFLDTVEREQQVDFVNYYIAGTQWAAPAGTSVDPDNACGLTVAVQQTTYQDTVEMPAKSDACVAAGAEPITLLRFDTQDSATNAVAIGQADAVTAASPVILYGIGQLDGALITAGETFSVAPYGIAVGKESGLREAVQTAVQSLVDDGTYAAILDEWNVAGGQVTTATINAGATAAE</sequence>
<dbReference type="Pfam" id="PF00497">
    <property type="entry name" value="SBP_bac_3"/>
    <property type="match status" value="1"/>
</dbReference>
<evidence type="ECO:0000259" key="3">
    <source>
        <dbReference type="SMART" id="SM00062"/>
    </source>
</evidence>